<sequence length="324" mass="35362">MTLLRGCVLYLLLLAVGPAVAQERPVRIAGVASQERMAPLLQLLGAQLPRATLSYDWLSSAQIAAAARRSEDVPFDLALLASPDIAVSVANEGYAFEDEAAGAMAIAQWRNEVFGIWSDPGVMVLRRAAFPDRMPQTRIELVRALEQGGGRFDRRVGIINIGIDDVSYLLASQDSLRSTLYWRLMRAFGAAKARIYDTTDDILDALQTGDLDILYNVPLSALLVAGDPPEGMEIVVPQDYVLAVPWSVFVPKGAANPRGGRSLLHSLLAPQNKIAFSSVGFEVPDGLQGLESIQKIELGPELLVFRDMIKRSKFLDAWFQAVVD</sequence>
<accession>A0ABM8PT69</accession>
<protein>
    <submittedName>
        <fullName evidence="2">ABC transporter substrate-binding protein</fullName>
    </submittedName>
</protein>
<dbReference type="Gene3D" id="3.40.190.10">
    <property type="entry name" value="Periplasmic binding protein-like II"/>
    <property type="match status" value="2"/>
</dbReference>
<keyword evidence="1" id="KW-0732">Signal</keyword>
<reference evidence="2 3" key="1">
    <citation type="submission" date="2020-11" db="EMBL/GenBank/DDBJ databases">
        <authorList>
            <person name="Lassalle F."/>
        </authorList>
    </citation>
    <scope>NUCLEOTIDE SEQUENCE [LARGE SCALE GENOMIC DNA]</scope>
    <source>
        <strain evidence="2 3">AB21</strain>
    </source>
</reference>
<evidence type="ECO:0000313" key="2">
    <source>
        <dbReference type="EMBL" id="CAD7047036.1"/>
    </source>
</evidence>
<gene>
    <name evidence="2" type="ORF">RHAB21_03755</name>
</gene>
<comment type="caution">
    <text evidence="2">The sequence shown here is derived from an EMBL/GenBank/DDBJ whole genome shotgun (WGS) entry which is preliminary data.</text>
</comment>
<dbReference type="EMBL" id="CABFWE030000008">
    <property type="protein sequence ID" value="CAD7047036.1"/>
    <property type="molecule type" value="Genomic_DNA"/>
</dbReference>
<dbReference type="Pfam" id="PF13531">
    <property type="entry name" value="SBP_bac_11"/>
    <property type="match status" value="1"/>
</dbReference>
<evidence type="ECO:0000313" key="3">
    <source>
        <dbReference type="Proteomes" id="UP000601041"/>
    </source>
</evidence>
<evidence type="ECO:0000256" key="1">
    <source>
        <dbReference type="SAM" id="SignalP"/>
    </source>
</evidence>
<dbReference type="Proteomes" id="UP000601041">
    <property type="component" value="Unassembled WGS sequence"/>
</dbReference>
<organism evidence="2 3">
    <name type="scientific">Pseudorhizobium halotolerans</name>
    <dbReference type="NCBI Taxonomy" id="1233081"/>
    <lineage>
        <taxon>Bacteria</taxon>
        <taxon>Pseudomonadati</taxon>
        <taxon>Pseudomonadota</taxon>
        <taxon>Alphaproteobacteria</taxon>
        <taxon>Hyphomicrobiales</taxon>
        <taxon>Rhizobiaceae</taxon>
        <taxon>Rhizobium/Agrobacterium group</taxon>
        <taxon>Pseudorhizobium</taxon>
    </lineage>
</organism>
<proteinExistence type="predicted"/>
<dbReference type="SUPFAM" id="SSF53850">
    <property type="entry name" value="Periplasmic binding protein-like II"/>
    <property type="match status" value="1"/>
</dbReference>
<feature type="signal peptide" evidence="1">
    <location>
        <begin position="1"/>
        <end position="21"/>
    </location>
</feature>
<keyword evidence="3" id="KW-1185">Reference proteome</keyword>
<name>A0ABM8PT69_9HYPH</name>
<feature type="chain" id="PRO_5045035696" evidence="1">
    <location>
        <begin position="22"/>
        <end position="324"/>
    </location>
</feature>